<organism evidence="12 13">
    <name type="scientific">Sulfitobacter aestuariivivens</name>
    <dbReference type="NCBI Taxonomy" id="2766981"/>
    <lineage>
        <taxon>Bacteria</taxon>
        <taxon>Pseudomonadati</taxon>
        <taxon>Pseudomonadota</taxon>
        <taxon>Alphaproteobacteria</taxon>
        <taxon>Rhodobacterales</taxon>
        <taxon>Roseobacteraceae</taxon>
        <taxon>Sulfitobacter</taxon>
    </lineage>
</organism>
<dbReference type="PROSITE" id="PS50109">
    <property type="entry name" value="HIS_KIN"/>
    <property type="match status" value="1"/>
</dbReference>
<dbReference type="Gene3D" id="3.30.450.40">
    <property type="match status" value="1"/>
</dbReference>
<dbReference type="GO" id="GO:0005524">
    <property type="term" value="F:ATP binding"/>
    <property type="evidence" value="ECO:0007669"/>
    <property type="project" value="UniProtKB-KW"/>
</dbReference>
<dbReference type="Gene3D" id="3.30.565.10">
    <property type="entry name" value="Histidine kinase-like ATPase, C-terminal domain"/>
    <property type="match status" value="1"/>
</dbReference>
<evidence type="ECO:0000259" key="10">
    <source>
        <dbReference type="PROSITE" id="PS50046"/>
    </source>
</evidence>
<protein>
    <recommendedName>
        <fullName evidence="3">histidine kinase</fullName>
        <ecNumber evidence="3">2.7.13.3</ecNumber>
    </recommendedName>
</protein>
<keyword evidence="6" id="KW-0547">Nucleotide-binding</keyword>
<dbReference type="SUPFAM" id="SSF55874">
    <property type="entry name" value="ATPase domain of HSP90 chaperone/DNA topoisomerase II/histidine kinase"/>
    <property type="match status" value="1"/>
</dbReference>
<dbReference type="InterPro" id="IPR016132">
    <property type="entry name" value="Phyto_chromo_attachment"/>
</dbReference>
<proteinExistence type="inferred from homology"/>
<evidence type="ECO:0000313" key="12">
    <source>
        <dbReference type="EMBL" id="MBD3663695.1"/>
    </source>
</evidence>
<name>A0A927D289_9RHOB</name>
<keyword evidence="13" id="KW-1185">Reference proteome</keyword>
<dbReference type="PROSITE" id="PS50046">
    <property type="entry name" value="PHYTOCHROME_2"/>
    <property type="match status" value="1"/>
</dbReference>
<gene>
    <name evidence="12" type="ORF">H9Q16_07160</name>
</gene>
<evidence type="ECO:0000259" key="11">
    <source>
        <dbReference type="PROSITE" id="PS50109"/>
    </source>
</evidence>
<dbReference type="InterPro" id="IPR003594">
    <property type="entry name" value="HATPase_dom"/>
</dbReference>
<evidence type="ECO:0000256" key="1">
    <source>
        <dbReference type="ARBA" id="ARBA00000085"/>
    </source>
</evidence>
<dbReference type="PANTHER" id="PTHR43065:SF10">
    <property type="entry name" value="PEROXIDE STRESS-ACTIVATED HISTIDINE KINASE MAK3"/>
    <property type="match status" value="1"/>
</dbReference>
<dbReference type="Gene3D" id="1.10.287.130">
    <property type="match status" value="1"/>
</dbReference>
<dbReference type="Pfam" id="PF00512">
    <property type="entry name" value="HisKA"/>
    <property type="match status" value="1"/>
</dbReference>
<dbReference type="PRINTS" id="PR00344">
    <property type="entry name" value="BCTRLSENSOR"/>
</dbReference>
<keyword evidence="7" id="KW-0418">Kinase</keyword>
<dbReference type="InterPro" id="IPR036890">
    <property type="entry name" value="HATPase_C_sf"/>
</dbReference>
<accession>A0A927D289</accession>
<evidence type="ECO:0000256" key="9">
    <source>
        <dbReference type="ARBA" id="ARBA00023012"/>
    </source>
</evidence>
<dbReference type="InterPro" id="IPR036097">
    <property type="entry name" value="HisK_dim/P_sf"/>
</dbReference>
<dbReference type="SUPFAM" id="SSF47384">
    <property type="entry name" value="Homodimeric domain of signal transducing histidine kinase"/>
    <property type="match status" value="1"/>
</dbReference>
<dbReference type="SUPFAM" id="SSF55781">
    <property type="entry name" value="GAF domain-like"/>
    <property type="match status" value="2"/>
</dbReference>
<evidence type="ECO:0000256" key="3">
    <source>
        <dbReference type="ARBA" id="ARBA00012438"/>
    </source>
</evidence>
<dbReference type="SMART" id="SM00387">
    <property type="entry name" value="HATPase_c"/>
    <property type="match status" value="1"/>
</dbReference>
<evidence type="ECO:0000256" key="6">
    <source>
        <dbReference type="ARBA" id="ARBA00022741"/>
    </source>
</evidence>
<dbReference type="EC" id="2.7.13.3" evidence="3"/>
<reference evidence="12" key="1">
    <citation type="submission" date="2020-08" db="EMBL/GenBank/DDBJ databases">
        <title>Sulfitobacter aestuariivivens sp. nov., isolated from a tidal flat.</title>
        <authorList>
            <person name="Park S."/>
            <person name="Yoon J.-H."/>
        </authorList>
    </citation>
    <scope>NUCLEOTIDE SEQUENCE</scope>
    <source>
        <strain evidence="12">TSTF-M16</strain>
    </source>
</reference>
<evidence type="ECO:0000313" key="13">
    <source>
        <dbReference type="Proteomes" id="UP000635142"/>
    </source>
</evidence>
<dbReference type="GO" id="GO:0009584">
    <property type="term" value="P:detection of visible light"/>
    <property type="evidence" value="ECO:0007669"/>
    <property type="project" value="InterPro"/>
</dbReference>
<dbReference type="InterPro" id="IPR005467">
    <property type="entry name" value="His_kinase_dom"/>
</dbReference>
<dbReference type="EMBL" id="JACTAG010000001">
    <property type="protein sequence ID" value="MBD3663695.1"/>
    <property type="molecule type" value="Genomic_DNA"/>
</dbReference>
<dbReference type="InterPro" id="IPR029016">
    <property type="entry name" value="GAF-like_dom_sf"/>
</dbReference>
<dbReference type="GO" id="GO:0006355">
    <property type="term" value="P:regulation of DNA-templated transcription"/>
    <property type="evidence" value="ECO:0007669"/>
    <property type="project" value="InterPro"/>
</dbReference>
<dbReference type="CDD" id="cd00082">
    <property type="entry name" value="HisKA"/>
    <property type="match status" value="1"/>
</dbReference>
<dbReference type="Pfam" id="PF00360">
    <property type="entry name" value="PHY"/>
    <property type="match status" value="1"/>
</dbReference>
<evidence type="ECO:0000256" key="4">
    <source>
        <dbReference type="ARBA" id="ARBA00022553"/>
    </source>
</evidence>
<evidence type="ECO:0000256" key="2">
    <source>
        <dbReference type="ARBA" id="ARBA00006402"/>
    </source>
</evidence>
<dbReference type="PANTHER" id="PTHR43065">
    <property type="entry name" value="SENSOR HISTIDINE KINASE"/>
    <property type="match status" value="1"/>
</dbReference>
<dbReference type="InterPro" id="IPR003018">
    <property type="entry name" value="GAF"/>
</dbReference>
<dbReference type="Pfam" id="PF02518">
    <property type="entry name" value="HATPase_c"/>
    <property type="match status" value="1"/>
</dbReference>
<comment type="catalytic activity">
    <reaction evidence="1">
        <text>ATP + protein L-histidine = ADP + protein N-phospho-L-histidine.</text>
        <dbReference type="EC" id="2.7.13.3"/>
    </reaction>
</comment>
<feature type="domain" description="Phytochrome chromophore attachment site" evidence="10">
    <location>
        <begin position="1"/>
        <end position="123"/>
    </location>
</feature>
<keyword evidence="5" id="KW-0808">Transferase</keyword>
<dbReference type="Proteomes" id="UP000635142">
    <property type="component" value="Unassembled WGS sequence"/>
</dbReference>
<keyword evidence="4" id="KW-0597">Phosphoprotein</keyword>
<keyword evidence="8" id="KW-0067">ATP-binding</keyword>
<sequence length="582" mass="64317">MCYRFHADGHGEVIAEETELSDRYLGLHYPASDIPEPARKQFLLNRIRIIADVDAPISQLVPSAALDLSYSKLRAVSPIHLTYLRNMGVAATLVLPLVVDDTLWGLMVCHHSTPKLLSATELHSAELSSQVLELLLENILRAERDRQIIRTQELAYSFAHTETPTFELQDMAAKLAHHFAVDALAAFIDGVWHSLDNWTGDEVDLSMLHQKTHDDVFITDDISAVVGQNMGDDLVGCAFLSLDAQRNDYLVLGRKRFNNVVSWAGAPKKAVGFDKDGLPILEPRASFSRWEQTVASKSKPFSQTDHLALSVVLPSLRALLASKKAQRLADTASLMERAQTDLRNQLLNTARSASLGELAAAIAHELNQPLTSISNYVSASQLLLKNPDEDQKNSVIELMESAVTEAQRAGQIVHHLRNLMKPGFERKLEFDGNDMLEQAVRLALTSSRQGGVHLDLHLSPDAPSVYADKVQIEQVVFNLVRNAVEAMEGMEERRLAVTSKITDDENFEVSIEDTGAGIDPNILPYLFEPFRTSKSDGMGIGLSLCRSTIEDHHGRIWAAEIGDGTRFTFAIPLGQTEGGNEH</sequence>
<dbReference type="Pfam" id="PF01590">
    <property type="entry name" value="GAF"/>
    <property type="match status" value="1"/>
</dbReference>
<dbReference type="InterPro" id="IPR043150">
    <property type="entry name" value="Phytochrome_PHY_sf"/>
</dbReference>
<evidence type="ECO:0000256" key="5">
    <source>
        <dbReference type="ARBA" id="ARBA00022679"/>
    </source>
</evidence>
<dbReference type="Gene3D" id="3.30.450.270">
    <property type="match status" value="1"/>
</dbReference>
<dbReference type="GO" id="GO:0000155">
    <property type="term" value="F:phosphorelay sensor kinase activity"/>
    <property type="evidence" value="ECO:0007669"/>
    <property type="project" value="InterPro"/>
</dbReference>
<evidence type="ECO:0000256" key="7">
    <source>
        <dbReference type="ARBA" id="ARBA00022777"/>
    </source>
</evidence>
<feature type="domain" description="Histidine kinase" evidence="11">
    <location>
        <begin position="361"/>
        <end position="575"/>
    </location>
</feature>
<dbReference type="InterPro" id="IPR004358">
    <property type="entry name" value="Sig_transdc_His_kin-like_C"/>
</dbReference>
<dbReference type="InterPro" id="IPR013515">
    <property type="entry name" value="Phytochrome_cen-reg"/>
</dbReference>
<dbReference type="SMART" id="SM00388">
    <property type="entry name" value="HisKA"/>
    <property type="match status" value="1"/>
</dbReference>
<dbReference type="AlphaFoldDB" id="A0A927D289"/>
<comment type="similarity">
    <text evidence="2">In the N-terminal section; belongs to the phytochrome family.</text>
</comment>
<keyword evidence="9" id="KW-0902">Two-component regulatory system</keyword>
<dbReference type="InterPro" id="IPR003661">
    <property type="entry name" value="HisK_dim/P_dom"/>
</dbReference>
<comment type="caution">
    <text evidence="12">The sequence shown here is derived from an EMBL/GenBank/DDBJ whole genome shotgun (WGS) entry which is preliminary data.</text>
</comment>
<evidence type="ECO:0000256" key="8">
    <source>
        <dbReference type="ARBA" id="ARBA00022840"/>
    </source>
</evidence>